<name>A0ABU2T0P9_9ACTN</name>
<dbReference type="EMBL" id="JAVRFE010000001">
    <property type="protein sequence ID" value="MDT0454426.1"/>
    <property type="molecule type" value="Genomic_DNA"/>
</dbReference>
<dbReference type="RefSeq" id="WP_311621846.1">
    <property type="nucleotide sequence ID" value="NZ_JAVRFE010000001.1"/>
</dbReference>
<dbReference type="Pfam" id="PF00754">
    <property type="entry name" value="F5_F8_type_C"/>
    <property type="match status" value="1"/>
</dbReference>
<proteinExistence type="predicted"/>
<dbReference type="Proteomes" id="UP001180551">
    <property type="component" value="Unassembled WGS sequence"/>
</dbReference>
<feature type="region of interest" description="Disordered" evidence="1">
    <location>
        <begin position="1308"/>
        <end position="1340"/>
    </location>
</feature>
<sequence length="1340" mass="146621">MSDTDPTDLIVPVELHALVANHKVRSDAQHFMRWTPSLTLMLHPEIRGSAEPEPYNYQAVHEDPRFEGVHLQWQLPEALTTGHIDPDTGESRYPLVPNRWLVVRYSDVEGARRAAGWVVQSDYLESDGLGFDGSNSYLKPDADRPVIDRIGRAHSLADRPWAEPAAKPLFLTAVGAGLPAFAAFAPYHKNVFLFHDTLQDLREATDNHPPDATLSYAVVGWYSRDDADILKRAADIPGLLPPDADPRKPADVLAALGWAAPEGMPTTIARTRYAGTALGIGWQREGDFPQPLPPDGGSVKVALGHSTDDAAAAMVAHQTGSARSGDLVRALFHGDPDDLDTPDGTLVLNEVMRRAWFSGRDGGHTWHVVHRTGDDLDPPATVPRQPAWLDRLNTEQAALDTAMPELAHVQWRLWSLWWLRDLPTDQRPHDFAYDQAAWDAEVGALEDQARALQQTVDALRAQVPYAADPDELPAAIDAYARTQRLPHTLELKRSPQQTYHRPADPAMVLHGAGNTRPLGRDDDEPLPCRLPSRLLTKVRIADTDVSPEAAPLVPDLTGLPDVCTPLIAEMAMLDRAARTPAGTKSALHAIVEDPGTLTQGPFPEYTYVWSQPWLPMYLQWQIKYCAAPFRTGGQENWTFDGDAYRWNGTGVPTGDGEGNVRWTIFKGRSFLTPAVPYVLSEQAKRQTATAPAPLAQRLRALSGTFAAMDLLSQNLEGFNDWLLQHDGTAQVTTDPRIKDLAGESNHVPDGAGDRRQQRFQPVRGGQFYFTDLRIIDRFGQVLRMVGPQQSQPTQFAPIRAGSVTPDPELPLFTPAPPGPQRFIQLPPRLLQDTRIRLEPVHHSDDRPLQAVSTAADQGADTPVAGWLLVNHLDQSLLVYAPDGSPLGDLRVICTADHQRQIKWNPLPHAPFTEADDPDFAAAYPHAAGFVTGLLAQEPDTFALLMSTIDRALDSITDPAPEEDRAPARLIGRPVALVRARLALDLLGPPLTDSAWDRVLTPPTEDYQDYAWPVRLGEISRLTDGLIGYFTSKPGEETDYGHLYTPVQERDLPGNSAADDAPYLSLIGTGSHLAVPARPPGGTVTRYLSLLACPHTAIHASTDILPVATLKVDADVTHRALSAIRASFRLNPLLAPARPGTVATVTTTLGHTAGHPPEKMLDGDQSTYYFSGEWAGEGTEVVLDLGTGRQVTAVDLYLGNADGGYTPARTTLDASTDAETWTDLVVDRARTQEIHYRPATVLTARYLRLTVTAGQEFRMAIRRFEVTTDPADGGVFMPRPASWHGAWTWAEPLATDDGPPLWTELPILASDDRAHPDDPVPGARAGYLQLDPAGRGEGETS</sequence>
<feature type="domain" description="F5/8 type C" evidence="2">
    <location>
        <begin position="1124"/>
        <end position="1268"/>
    </location>
</feature>
<gene>
    <name evidence="3" type="ORF">RM550_01560</name>
</gene>
<keyword evidence="4" id="KW-1185">Reference proteome</keyword>
<dbReference type="Gene3D" id="2.60.120.260">
    <property type="entry name" value="Galactose-binding domain-like"/>
    <property type="match status" value="1"/>
</dbReference>
<evidence type="ECO:0000313" key="3">
    <source>
        <dbReference type="EMBL" id="MDT0454426.1"/>
    </source>
</evidence>
<dbReference type="InterPro" id="IPR000421">
    <property type="entry name" value="FA58C"/>
</dbReference>
<reference evidence="3" key="1">
    <citation type="submission" date="2024-05" db="EMBL/GenBank/DDBJ databases">
        <title>30 novel species of actinomycetes from the DSMZ collection.</title>
        <authorList>
            <person name="Nouioui I."/>
        </authorList>
    </citation>
    <scope>NUCLEOTIDE SEQUENCE</scope>
    <source>
        <strain evidence="3">DSM 41527</strain>
    </source>
</reference>
<organism evidence="3 4">
    <name type="scientific">Streptomyces mooreae</name>
    <dbReference type="NCBI Taxonomy" id="3075523"/>
    <lineage>
        <taxon>Bacteria</taxon>
        <taxon>Bacillati</taxon>
        <taxon>Actinomycetota</taxon>
        <taxon>Actinomycetes</taxon>
        <taxon>Kitasatosporales</taxon>
        <taxon>Streptomycetaceae</taxon>
        <taxon>Streptomyces</taxon>
    </lineage>
</organism>
<protein>
    <submittedName>
        <fullName evidence="3">Discoidin domain-containing protein</fullName>
    </submittedName>
</protein>
<comment type="caution">
    <text evidence="3">The sequence shown here is derived from an EMBL/GenBank/DDBJ whole genome shotgun (WGS) entry which is preliminary data.</text>
</comment>
<accession>A0ABU2T0P9</accession>
<evidence type="ECO:0000313" key="4">
    <source>
        <dbReference type="Proteomes" id="UP001180551"/>
    </source>
</evidence>
<evidence type="ECO:0000259" key="2">
    <source>
        <dbReference type="PROSITE" id="PS50022"/>
    </source>
</evidence>
<dbReference type="SUPFAM" id="SSF49785">
    <property type="entry name" value="Galactose-binding domain-like"/>
    <property type="match status" value="1"/>
</dbReference>
<dbReference type="InterPro" id="IPR008979">
    <property type="entry name" value="Galactose-bd-like_sf"/>
</dbReference>
<evidence type="ECO:0000256" key="1">
    <source>
        <dbReference type="SAM" id="MobiDB-lite"/>
    </source>
</evidence>
<dbReference type="PROSITE" id="PS50022">
    <property type="entry name" value="FA58C_3"/>
    <property type="match status" value="1"/>
</dbReference>